<comment type="caution">
    <text evidence="5">The sequence shown here is derived from an EMBL/GenBank/DDBJ whole genome shotgun (WGS) entry which is preliminary data.</text>
</comment>
<gene>
    <name evidence="5" type="ORF">BCR15_05850</name>
</gene>
<sequence length="356" mass="34693">MKVVVAPDSFKGTLTALEAAEAIAAGWRSVRDGDELILRPMADGGEGTLDAFASVPGAERVPVEVVDAVGRPRSSSWLRLPDGTGVVELADACGIVGLDPLAPREAHSTGFGLAIRAALEAGVSRLLLAIGGSASTDCGAGMLVALGARLVDAAGIEVVSPGNAALGRVVGVDVSGMLRPPSGGAVVLSDVTNPLLGPLGAAAVFGPQKGGMGMVDELEDNVARFAGLLGGDPEVPGAGAAGGVGFALQWWGATTASGASAVAEAVGLADAVAGADLVVTGEGRFDSQSAGGKVLSVVRAVAGDARVAVVAGRIDADVAGLAGAVSLWELAGERALSDAGGVAVEAGRALSLNVGS</sequence>
<evidence type="ECO:0000256" key="4">
    <source>
        <dbReference type="PIRNR" id="PIRNR006078"/>
    </source>
</evidence>
<evidence type="ECO:0000256" key="3">
    <source>
        <dbReference type="ARBA" id="ARBA00022777"/>
    </source>
</evidence>
<evidence type="ECO:0000313" key="6">
    <source>
        <dbReference type="Proteomes" id="UP000093501"/>
    </source>
</evidence>
<dbReference type="InterPro" id="IPR036129">
    <property type="entry name" value="Glycerate_kinase_sf"/>
</dbReference>
<dbReference type="GO" id="GO:0008887">
    <property type="term" value="F:glycerate kinase activity"/>
    <property type="evidence" value="ECO:0007669"/>
    <property type="project" value="UniProtKB-UniRule"/>
</dbReference>
<dbReference type="Pfam" id="PF02595">
    <property type="entry name" value="Gly_kinase"/>
    <property type="match status" value="1"/>
</dbReference>
<keyword evidence="3 4" id="KW-0418">Kinase</keyword>
<dbReference type="RefSeq" id="WP_068751909.1">
    <property type="nucleotide sequence ID" value="NZ_LR214441.1"/>
</dbReference>
<dbReference type="AlphaFoldDB" id="A0A1C0AKX1"/>
<reference evidence="6" key="1">
    <citation type="submission" date="2016-07" db="EMBL/GenBank/DDBJ databases">
        <authorList>
            <person name="Florea S."/>
            <person name="Webb J.S."/>
            <person name="Jaromczyk J."/>
            <person name="Schardl C.L."/>
        </authorList>
    </citation>
    <scope>NUCLEOTIDE SEQUENCE [LARGE SCALE GENOMIC DNA]</scope>
    <source>
        <strain evidence="6">IPBSL-7</strain>
    </source>
</reference>
<organism evidence="5 6">
    <name type="scientific">Tessaracoccus lapidicaptus</name>
    <dbReference type="NCBI Taxonomy" id="1427523"/>
    <lineage>
        <taxon>Bacteria</taxon>
        <taxon>Bacillati</taxon>
        <taxon>Actinomycetota</taxon>
        <taxon>Actinomycetes</taxon>
        <taxon>Propionibacteriales</taxon>
        <taxon>Propionibacteriaceae</taxon>
        <taxon>Tessaracoccus</taxon>
    </lineage>
</organism>
<dbReference type="Gene3D" id="3.40.50.10350">
    <property type="entry name" value="Glycerate kinase, domain 1"/>
    <property type="match status" value="1"/>
</dbReference>
<comment type="similarity">
    <text evidence="1 4">Belongs to the glycerate kinase type-1 family.</text>
</comment>
<dbReference type="EMBL" id="MBQD01000022">
    <property type="protein sequence ID" value="OCL33344.1"/>
    <property type="molecule type" value="Genomic_DNA"/>
</dbReference>
<dbReference type="GO" id="GO:0031388">
    <property type="term" value="P:organic acid phosphorylation"/>
    <property type="evidence" value="ECO:0007669"/>
    <property type="project" value="UniProtKB-UniRule"/>
</dbReference>
<dbReference type="PANTHER" id="PTHR21599">
    <property type="entry name" value="GLYCERATE KINASE"/>
    <property type="match status" value="1"/>
</dbReference>
<dbReference type="PANTHER" id="PTHR21599:SF0">
    <property type="entry name" value="GLYCERATE KINASE"/>
    <property type="match status" value="1"/>
</dbReference>
<evidence type="ECO:0000313" key="5">
    <source>
        <dbReference type="EMBL" id="OCL33344.1"/>
    </source>
</evidence>
<keyword evidence="2 4" id="KW-0808">Transferase</keyword>
<keyword evidence="6" id="KW-1185">Reference proteome</keyword>
<dbReference type="PIRSF" id="PIRSF006078">
    <property type="entry name" value="GlxK"/>
    <property type="match status" value="1"/>
</dbReference>
<protein>
    <submittedName>
        <fullName evidence="5">Uncharacterized protein</fullName>
    </submittedName>
</protein>
<proteinExistence type="inferred from homology"/>
<dbReference type="SUPFAM" id="SSF110738">
    <property type="entry name" value="Glycerate kinase I"/>
    <property type="match status" value="1"/>
</dbReference>
<name>A0A1C0AKX1_9ACTN</name>
<accession>A0A1C0AKX1</accession>
<dbReference type="Proteomes" id="UP000093501">
    <property type="component" value="Unassembled WGS sequence"/>
</dbReference>
<dbReference type="InterPro" id="IPR018193">
    <property type="entry name" value="Glyc_kinase_flavodox-like_fold"/>
</dbReference>
<dbReference type="InterPro" id="IPR004381">
    <property type="entry name" value="Glycerate_kinase"/>
</dbReference>
<dbReference type="InterPro" id="IPR018197">
    <property type="entry name" value="Glycerate_kinase_RE-like"/>
</dbReference>
<evidence type="ECO:0000256" key="1">
    <source>
        <dbReference type="ARBA" id="ARBA00006284"/>
    </source>
</evidence>
<evidence type="ECO:0000256" key="2">
    <source>
        <dbReference type="ARBA" id="ARBA00022679"/>
    </source>
</evidence>
<dbReference type="NCBIfam" id="TIGR00045">
    <property type="entry name" value="glycerate kinase"/>
    <property type="match status" value="1"/>
</dbReference>
<dbReference type="Gene3D" id="3.90.1510.10">
    <property type="entry name" value="Glycerate kinase, domain 2"/>
    <property type="match status" value="1"/>
</dbReference>